<dbReference type="Gene3D" id="1.20.1600.10">
    <property type="entry name" value="Outer membrane efflux proteins (OEP)"/>
    <property type="match status" value="1"/>
</dbReference>
<sequence precursor="true">MSTNPLNRTRRHRIAVALAILAPGIACSTAATRPALAVEVPLLVSSETFHAGEAIVSESVATYTLSQVMQWAAAHSPAANQIEAESTAVMRGIDTSDPDRCCAARYAQSVLQELALARRSDSATEAAIAYHQLIAAIRARDLAGEAISVQDELIAMATEAERLELPDGNPLKLKQTRLDLVDAQLEHTFVARKLRQELSRLTGRSETEVAAAIMVDALPEDAPLINAADEVADAQARRHDLRAVDVLCRDLRSCNLDAARILMSTISPGAGMSLATAATGILKCFQHDTGDNELSVRRYQCSELKRSLENVVRNETLQAILDVRCASERLKLVDEQLQFASERLDQTRGRIQIDESAPGSDLIVELEIHQLRGDRLARQKDLAVAIDNLHHATGAY</sequence>
<protein>
    <recommendedName>
        <fullName evidence="4">Outer membrane efflux protein</fullName>
    </recommendedName>
</protein>
<evidence type="ECO:0008006" key="4">
    <source>
        <dbReference type="Google" id="ProtNLM"/>
    </source>
</evidence>
<dbReference type="SUPFAM" id="SSF56954">
    <property type="entry name" value="Outer membrane efflux proteins (OEP)"/>
    <property type="match status" value="2"/>
</dbReference>
<feature type="chain" id="PRO_5023031538" description="Outer membrane efflux protein" evidence="1">
    <location>
        <begin position="38"/>
        <end position="396"/>
    </location>
</feature>
<accession>A0A5C5XW33</accession>
<reference evidence="2 3" key="1">
    <citation type="submission" date="2019-02" db="EMBL/GenBank/DDBJ databases">
        <title>Deep-cultivation of Planctomycetes and their phenomic and genomic characterization uncovers novel biology.</title>
        <authorList>
            <person name="Wiegand S."/>
            <person name="Jogler M."/>
            <person name="Boedeker C."/>
            <person name="Pinto D."/>
            <person name="Vollmers J."/>
            <person name="Rivas-Marin E."/>
            <person name="Kohn T."/>
            <person name="Peeters S.H."/>
            <person name="Heuer A."/>
            <person name="Rast P."/>
            <person name="Oberbeckmann S."/>
            <person name="Bunk B."/>
            <person name="Jeske O."/>
            <person name="Meyerdierks A."/>
            <person name="Storesund J.E."/>
            <person name="Kallscheuer N."/>
            <person name="Luecker S."/>
            <person name="Lage O.M."/>
            <person name="Pohl T."/>
            <person name="Merkel B.J."/>
            <person name="Hornburger P."/>
            <person name="Mueller R.-W."/>
            <person name="Bruemmer F."/>
            <person name="Labrenz M."/>
            <person name="Spormann A.M."/>
            <person name="Op Den Camp H."/>
            <person name="Overmann J."/>
            <person name="Amann R."/>
            <person name="Jetten M.S.M."/>
            <person name="Mascher T."/>
            <person name="Medema M.H."/>
            <person name="Devos D.P."/>
            <person name="Kaster A.-K."/>
            <person name="Ovreas L."/>
            <person name="Rohde M."/>
            <person name="Galperin M.Y."/>
            <person name="Jogler C."/>
        </authorList>
    </citation>
    <scope>NUCLEOTIDE SEQUENCE [LARGE SCALE GENOMIC DNA]</scope>
    <source>
        <strain evidence="2 3">CA85</strain>
    </source>
</reference>
<dbReference type="Proteomes" id="UP000318053">
    <property type="component" value="Unassembled WGS sequence"/>
</dbReference>
<evidence type="ECO:0000313" key="2">
    <source>
        <dbReference type="EMBL" id="TWT67537.1"/>
    </source>
</evidence>
<evidence type="ECO:0000313" key="3">
    <source>
        <dbReference type="Proteomes" id="UP000318053"/>
    </source>
</evidence>
<organism evidence="2 3">
    <name type="scientific">Allorhodopirellula solitaria</name>
    <dbReference type="NCBI Taxonomy" id="2527987"/>
    <lineage>
        <taxon>Bacteria</taxon>
        <taxon>Pseudomonadati</taxon>
        <taxon>Planctomycetota</taxon>
        <taxon>Planctomycetia</taxon>
        <taxon>Pirellulales</taxon>
        <taxon>Pirellulaceae</taxon>
        <taxon>Allorhodopirellula</taxon>
    </lineage>
</organism>
<comment type="caution">
    <text evidence="2">The sequence shown here is derived from an EMBL/GenBank/DDBJ whole genome shotgun (WGS) entry which is preliminary data.</text>
</comment>
<evidence type="ECO:0000256" key="1">
    <source>
        <dbReference type="SAM" id="SignalP"/>
    </source>
</evidence>
<dbReference type="AlphaFoldDB" id="A0A5C5XW33"/>
<keyword evidence="1" id="KW-0732">Signal</keyword>
<dbReference type="RefSeq" id="WP_146391383.1">
    <property type="nucleotide sequence ID" value="NZ_SJPK01000004.1"/>
</dbReference>
<feature type="signal peptide" evidence="1">
    <location>
        <begin position="1"/>
        <end position="37"/>
    </location>
</feature>
<gene>
    <name evidence="2" type="ORF">CA85_23880</name>
</gene>
<dbReference type="OrthoDB" id="241103at2"/>
<dbReference type="EMBL" id="SJPK01000004">
    <property type="protein sequence ID" value="TWT67537.1"/>
    <property type="molecule type" value="Genomic_DNA"/>
</dbReference>
<proteinExistence type="predicted"/>
<keyword evidence="3" id="KW-1185">Reference proteome</keyword>
<name>A0A5C5XW33_9BACT</name>